<organism evidence="2 3">
    <name type="scientific">Anncaliia algerae PRA339</name>
    <dbReference type="NCBI Taxonomy" id="1288291"/>
    <lineage>
        <taxon>Eukaryota</taxon>
        <taxon>Fungi</taxon>
        <taxon>Fungi incertae sedis</taxon>
        <taxon>Microsporidia</taxon>
        <taxon>Tubulinosematoidea</taxon>
        <taxon>Tubulinosematidae</taxon>
        <taxon>Anncaliia</taxon>
    </lineage>
</organism>
<dbReference type="EMBL" id="KK365266">
    <property type="protein sequence ID" value="KCZ79497.1"/>
    <property type="molecule type" value="Genomic_DNA"/>
</dbReference>
<accession>A0A059EXB0</accession>
<gene>
    <name evidence="2" type="ORF">H312_03109</name>
</gene>
<dbReference type="Proteomes" id="UP000030655">
    <property type="component" value="Unassembled WGS sequence"/>
</dbReference>
<keyword evidence="3" id="KW-1185">Reference proteome</keyword>
<feature type="transmembrane region" description="Helical" evidence="1">
    <location>
        <begin position="198"/>
        <end position="214"/>
    </location>
</feature>
<sequence>MTKQINHGNIDCIILPEKQNTLNSTKEKKGRKKVNIVLKAKKIFQLIPFTLIVEIIALILFYQSKMLAHKYLIWMVVTVFLSLISYILEMLSLFNEIFYRASIFFYIEADMIRILGLSIILSYQRSLFLQLYIFSLTKISISLREICVLFSIIFLYTNLYELSDQGGCKIIKCITLLFMTAHYLLSICCEYHSFCFDFKYLLISLICFSIFYLVKEGEILKYKKKTMYNFFLLWIKICTICFLYLNFWLILIYEKKLIIRI</sequence>
<dbReference type="VEuPathDB" id="MicrosporidiaDB:H312_03109"/>
<name>A0A059EXB0_9MICR</name>
<feature type="transmembrane region" description="Helical" evidence="1">
    <location>
        <begin position="43"/>
        <end position="62"/>
    </location>
</feature>
<dbReference type="HOGENOM" id="CLU_1061616_0_0_1"/>
<keyword evidence="1" id="KW-0472">Membrane</keyword>
<evidence type="ECO:0000313" key="2">
    <source>
        <dbReference type="EMBL" id="KCZ79497.1"/>
    </source>
</evidence>
<keyword evidence="1" id="KW-0812">Transmembrane</keyword>
<feature type="transmembrane region" description="Helical" evidence="1">
    <location>
        <begin position="234"/>
        <end position="253"/>
    </location>
</feature>
<feature type="transmembrane region" description="Helical" evidence="1">
    <location>
        <begin position="169"/>
        <end position="186"/>
    </location>
</feature>
<dbReference type="AlphaFoldDB" id="A0A059EXB0"/>
<protein>
    <submittedName>
        <fullName evidence="2">Uncharacterized protein</fullName>
    </submittedName>
</protein>
<evidence type="ECO:0000256" key="1">
    <source>
        <dbReference type="SAM" id="Phobius"/>
    </source>
</evidence>
<reference evidence="2 3" key="2">
    <citation type="submission" date="2014-03" db="EMBL/GenBank/DDBJ databases">
        <title>The Genome Sequence of Anncaliia algerae insect isolate PRA339.</title>
        <authorList>
            <consortium name="The Broad Institute Genome Sequencing Platform"/>
            <consortium name="The Broad Institute Genome Sequencing Center for Infectious Disease"/>
            <person name="Cuomo C."/>
            <person name="Becnel J."/>
            <person name="Sanscrainte N."/>
            <person name="Walker B."/>
            <person name="Young S.K."/>
            <person name="Zeng Q."/>
            <person name="Gargeya S."/>
            <person name="Fitzgerald M."/>
            <person name="Haas B."/>
            <person name="Abouelleil A."/>
            <person name="Alvarado L."/>
            <person name="Arachchi H.M."/>
            <person name="Berlin A.M."/>
            <person name="Chapman S.B."/>
            <person name="Dewar J."/>
            <person name="Goldberg J."/>
            <person name="Griggs A."/>
            <person name="Gujja S."/>
            <person name="Hansen M."/>
            <person name="Howarth C."/>
            <person name="Imamovic A."/>
            <person name="Larimer J."/>
            <person name="McCowan C."/>
            <person name="Murphy C."/>
            <person name="Neiman D."/>
            <person name="Pearson M."/>
            <person name="Priest M."/>
            <person name="Roberts A."/>
            <person name="Saif S."/>
            <person name="Shea T."/>
            <person name="Sisk P."/>
            <person name="Sykes S."/>
            <person name="Wortman J."/>
            <person name="Nusbaum C."/>
            <person name="Birren B."/>
        </authorList>
    </citation>
    <scope>NUCLEOTIDE SEQUENCE [LARGE SCALE GENOMIC DNA]</scope>
    <source>
        <strain evidence="2 3">PRA339</strain>
    </source>
</reference>
<proteinExistence type="predicted"/>
<keyword evidence="1" id="KW-1133">Transmembrane helix</keyword>
<feature type="transmembrane region" description="Helical" evidence="1">
    <location>
        <begin position="71"/>
        <end position="91"/>
    </location>
</feature>
<reference evidence="3" key="1">
    <citation type="submission" date="2013-02" db="EMBL/GenBank/DDBJ databases">
        <authorList>
            <consortium name="The Broad Institute Genome Sequencing Platform"/>
            <person name="Cuomo C."/>
            <person name="Becnel J."/>
            <person name="Sanscrainte N."/>
            <person name="Walker B."/>
            <person name="Young S.K."/>
            <person name="Zeng Q."/>
            <person name="Gargeya S."/>
            <person name="Fitzgerald M."/>
            <person name="Haas B."/>
            <person name="Abouelleil A."/>
            <person name="Alvarado L."/>
            <person name="Arachchi H.M."/>
            <person name="Berlin A.M."/>
            <person name="Chapman S.B."/>
            <person name="Dewar J."/>
            <person name="Goldberg J."/>
            <person name="Griggs A."/>
            <person name="Gujja S."/>
            <person name="Hansen M."/>
            <person name="Howarth C."/>
            <person name="Imamovic A."/>
            <person name="Larimer J."/>
            <person name="McCowan C."/>
            <person name="Murphy C."/>
            <person name="Neiman D."/>
            <person name="Pearson M."/>
            <person name="Priest M."/>
            <person name="Roberts A."/>
            <person name="Saif S."/>
            <person name="Shea T."/>
            <person name="Sisk P."/>
            <person name="Sykes S."/>
            <person name="Wortman J."/>
            <person name="Nusbaum C."/>
            <person name="Birren B."/>
        </authorList>
    </citation>
    <scope>NUCLEOTIDE SEQUENCE [LARGE SCALE GENOMIC DNA]</scope>
    <source>
        <strain evidence="3">PRA339</strain>
    </source>
</reference>
<feature type="transmembrane region" description="Helical" evidence="1">
    <location>
        <begin position="133"/>
        <end position="157"/>
    </location>
</feature>
<evidence type="ECO:0000313" key="3">
    <source>
        <dbReference type="Proteomes" id="UP000030655"/>
    </source>
</evidence>